<feature type="transmembrane region" description="Helical" evidence="7">
    <location>
        <begin position="322"/>
        <end position="348"/>
    </location>
</feature>
<dbReference type="Proteomes" id="UP000033121">
    <property type="component" value="Unassembled WGS sequence"/>
</dbReference>
<feature type="domain" description="MacB-like periplasmic core" evidence="9">
    <location>
        <begin position="26"/>
        <end position="196"/>
    </location>
</feature>
<keyword evidence="11" id="KW-1185">Reference proteome</keyword>
<dbReference type="STRING" id="1220578.FPE01S_02_05680"/>
<accession>A0A0E9N147</accession>
<feature type="domain" description="ABC3 transporter permease C-terminal" evidence="8">
    <location>
        <begin position="278"/>
        <end position="403"/>
    </location>
</feature>
<dbReference type="InterPro" id="IPR025857">
    <property type="entry name" value="MacB_PCD"/>
</dbReference>
<evidence type="ECO:0000259" key="9">
    <source>
        <dbReference type="Pfam" id="PF12704"/>
    </source>
</evidence>
<feature type="transmembrane region" description="Helical" evidence="7">
    <location>
        <begin position="276"/>
        <end position="301"/>
    </location>
</feature>
<evidence type="ECO:0000256" key="1">
    <source>
        <dbReference type="ARBA" id="ARBA00004651"/>
    </source>
</evidence>
<keyword evidence="5 7" id="KW-1133">Transmembrane helix</keyword>
<dbReference type="InterPro" id="IPR051447">
    <property type="entry name" value="Lipoprotein-release_system"/>
</dbReference>
<comment type="similarity">
    <text evidence="2">Belongs to the ABC-4 integral membrane protein family. LolC/E subfamily.</text>
</comment>
<evidence type="ECO:0000313" key="10">
    <source>
        <dbReference type="EMBL" id="GAO43463.1"/>
    </source>
</evidence>
<dbReference type="Pfam" id="PF02687">
    <property type="entry name" value="FtsX"/>
    <property type="match status" value="1"/>
</dbReference>
<dbReference type="EMBL" id="BBWV01000002">
    <property type="protein sequence ID" value="GAO43463.1"/>
    <property type="molecule type" value="Genomic_DNA"/>
</dbReference>
<comment type="subcellular location">
    <subcellularLocation>
        <location evidence="1">Cell membrane</location>
        <topology evidence="1">Multi-pass membrane protein</topology>
    </subcellularLocation>
</comment>
<gene>
    <name evidence="10" type="ORF">FPE01S_02_05680</name>
</gene>
<evidence type="ECO:0000256" key="6">
    <source>
        <dbReference type="ARBA" id="ARBA00023136"/>
    </source>
</evidence>
<protein>
    <submittedName>
        <fullName evidence="10">Putative ABC transporter permease protein</fullName>
    </submittedName>
</protein>
<sequence>MNIPRFIATRIALNRQKSFSRFIIRLAVAATAVSVTAMIIALSFTTGFQQAISQKIFSFWGHVRVKHYEPEKVNIAEELPITRNDTVEQLKKVIPGIQSIQAFATRNAILKTAESIEGVLFKGVDAAYDTSRMKAFLKEGRWMHFPDSGYSNEIVLSVYTANQLSLAVGKELLIYFIQSDGSPPRVRKLMISGLYKTGIEEYDKLIALGDLRLVQRMNNWPPDQIGGYEVFAKDFHDVPRLNEKIFDLLPPMWINRSIEEIYPNIFDWLNLQDKTILIVLIIMTIVAVLNLITCLIILVLERTRMIGVLKALGAYNIRIQQIFLYHGAVITLAGILIGDLLAFILIFLQKKYGIIRLPEEMYYIDKAEVVVVPWQILAVNVGTFLVCMAVLLIPTWIVRRVQPVKAMAWK</sequence>
<dbReference type="GO" id="GO:0044874">
    <property type="term" value="P:lipoprotein localization to outer membrane"/>
    <property type="evidence" value="ECO:0007669"/>
    <property type="project" value="TreeGrafter"/>
</dbReference>
<evidence type="ECO:0000256" key="2">
    <source>
        <dbReference type="ARBA" id="ARBA00005236"/>
    </source>
</evidence>
<dbReference type="Pfam" id="PF12704">
    <property type="entry name" value="MacB_PCD"/>
    <property type="match status" value="1"/>
</dbReference>
<dbReference type="OrthoDB" id="1522670at2"/>
<evidence type="ECO:0000256" key="5">
    <source>
        <dbReference type="ARBA" id="ARBA00022989"/>
    </source>
</evidence>
<dbReference type="PANTHER" id="PTHR30489:SF0">
    <property type="entry name" value="LIPOPROTEIN-RELEASING SYSTEM TRANSMEMBRANE PROTEIN LOLE"/>
    <property type="match status" value="1"/>
</dbReference>
<dbReference type="GO" id="GO:0098797">
    <property type="term" value="C:plasma membrane protein complex"/>
    <property type="evidence" value="ECO:0007669"/>
    <property type="project" value="TreeGrafter"/>
</dbReference>
<dbReference type="InterPro" id="IPR003838">
    <property type="entry name" value="ABC3_permease_C"/>
</dbReference>
<evidence type="ECO:0000256" key="7">
    <source>
        <dbReference type="SAM" id="Phobius"/>
    </source>
</evidence>
<evidence type="ECO:0000313" key="11">
    <source>
        <dbReference type="Proteomes" id="UP000033121"/>
    </source>
</evidence>
<organism evidence="10 11">
    <name type="scientific">Flavihumibacter petaseus NBRC 106054</name>
    <dbReference type="NCBI Taxonomy" id="1220578"/>
    <lineage>
        <taxon>Bacteria</taxon>
        <taxon>Pseudomonadati</taxon>
        <taxon>Bacteroidota</taxon>
        <taxon>Chitinophagia</taxon>
        <taxon>Chitinophagales</taxon>
        <taxon>Chitinophagaceae</taxon>
        <taxon>Flavihumibacter</taxon>
    </lineage>
</organism>
<comment type="caution">
    <text evidence="10">The sequence shown here is derived from an EMBL/GenBank/DDBJ whole genome shotgun (WGS) entry which is preliminary data.</text>
</comment>
<dbReference type="AlphaFoldDB" id="A0A0E9N147"/>
<proteinExistence type="inferred from homology"/>
<dbReference type="RefSeq" id="WP_046369335.1">
    <property type="nucleotide sequence ID" value="NZ_BBWV01000002.1"/>
</dbReference>
<dbReference type="PANTHER" id="PTHR30489">
    <property type="entry name" value="LIPOPROTEIN-RELEASING SYSTEM TRANSMEMBRANE PROTEIN LOLE"/>
    <property type="match status" value="1"/>
</dbReference>
<feature type="transmembrane region" description="Helical" evidence="7">
    <location>
        <begin position="22"/>
        <end position="44"/>
    </location>
</feature>
<keyword evidence="6 7" id="KW-0472">Membrane</keyword>
<keyword evidence="4 7" id="KW-0812">Transmembrane</keyword>
<evidence type="ECO:0000256" key="4">
    <source>
        <dbReference type="ARBA" id="ARBA00022692"/>
    </source>
</evidence>
<evidence type="ECO:0000256" key="3">
    <source>
        <dbReference type="ARBA" id="ARBA00022475"/>
    </source>
</evidence>
<feature type="transmembrane region" description="Helical" evidence="7">
    <location>
        <begin position="376"/>
        <end position="398"/>
    </location>
</feature>
<reference evidence="10 11" key="1">
    <citation type="submission" date="2015-04" db="EMBL/GenBank/DDBJ databases">
        <title>Whole genome shotgun sequence of Flavihumibacter petaseus NBRC 106054.</title>
        <authorList>
            <person name="Miyazawa S."/>
            <person name="Hosoyama A."/>
            <person name="Hashimoto M."/>
            <person name="Noguchi M."/>
            <person name="Tsuchikane K."/>
            <person name="Ohji S."/>
            <person name="Yamazoe A."/>
            <person name="Ichikawa N."/>
            <person name="Kimura A."/>
            <person name="Fujita N."/>
        </authorList>
    </citation>
    <scope>NUCLEOTIDE SEQUENCE [LARGE SCALE GENOMIC DNA]</scope>
    <source>
        <strain evidence="10 11">NBRC 106054</strain>
    </source>
</reference>
<keyword evidence="3" id="KW-1003">Cell membrane</keyword>
<evidence type="ECO:0000259" key="8">
    <source>
        <dbReference type="Pfam" id="PF02687"/>
    </source>
</evidence>
<name>A0A0E9N147_9BACT</name>